<organism evidence="8 9">
    <name type="scientific">Patiria miniata</name>
    <name type="common">Bat star</name>
    <name type="synonym">Asterina miniata</name>
    <dbReference type="NCBI Taxonomy" id="46514"/>
    <lineage>
        <taxon>Eukaryota</taxon>
        <taxon>Metazoa</taxon>
        <taxon>Echinodermata</taxon>
        <taxon>Eleutherozoa</taxon>
        <taxon>Asterozoa</taxon>
        <taxon>Asteroidea</taxon>
        <taxon>Valvatacea</taxon>
        <taxon>Valvatida</taxon>
        <taxon>Asterinidae</taxon>
        <taxon>Patiria</taxon>
    </lineage>
</organism>
<evidence type="ECO:0000259" key="7">
    <source>
        <dbReference type="Pfam" id="PF13908"/>
    </source>
</evidence>
<dbReference type="InterPro" id="IPR026910">
    <property type="entry name" value="Shisa"/>
</dbReference>
<feature type="transmembrane region" description="Helical" evidence="6">
    <location>
        <begin position="12"/>
        <end position="29"/>
    </location>
</feature>
<reference evidence="8" key="1">
    <citation type="submission" date="2022-11" db="UniProtKB">
        <authorList>
            <consortium name="EnsemblMetazoa"/>
        </authorList>
    </citation>
    <scope>IDENTIFICATION</scope>
</reference>
<dbReference type="AlphaFoldDB" id="A0A914BD72"/>
<feature type="compositionally biased region" description="Low complexity" evidence="5">
    <location>
        <begin position="216"/>
        <end position="230"/>
    </location>
</feature>
<dbReference type="EnsemblMetazoa" id="XM_038217449.1">
    <property type="protein sequence ID" value="XP_038073377.1"/>
    <property type="gene ID" value="LOC119741622"/>
</dbReference>
<dbReference type="Gene3D" id="1.20.1070.10">
    <property type="entry name" value="Rhodopsin 7-helix transmembrane proteins"/>
    <property type="match status" value="1"/>
</dbReference>
<feature type="transmembrane region" description="Helical" evidence="6">
    <location>
        <begin position="89"/>
        <end position="113"/>
    </location>
</feature>
<proteinExistence type="predicted"/>
<feature type="compositionally biased region" description="Polar residues" evidence="5">
    <location>
        <begin position="153"/>
        <end position="165"/>
    </location>
</feature>
<evidence type="ECO:0000313" key="8">
    <source>
        <dbReference type="EnsemblMetazoa" id="XP_038073377.1"/>
    </source>
</evidence>
<dbReference type="GO" id="GO:0016020">
    <property type="term" value="C:membrane"/>
    <property type="evidence" value="ECO:0007669"/>
    <property type="project" value="UniProtKB-SubCell"/>
</dbReference>
<name>A0A914BD72_PATMI</name>
<keyword evidence="4 6" id="KW-0472">Membrane</keyword>
<protein>
    <recommendedName>
        <fullName evidence="7">Shisa N-terminal domain-containing protein</fullName>
    </recommendedName>
</protein>
<evidence type="ECO:0000256" key="6">
    <source>
        <dbReference type="SAM" id="Phobius"/>
    </source>
</evidence>
<dbReference type="Pfam" id="PF13908">
    <property type="entry name" value="Shisa_N"/>
    <property type="match status" value="1"/>
</dbReference>
<feature type="compositionally biased region" description="Basic and acidic residues" evidence="5">
    <location>
        <begin position="192"/>
        <end position="213"/>
    </location>
</feature>
<evidence type="ECO:0000256" key="1">
    <source>
        <dbReference type="ARBA" id="ARBA00004370"/>
    </source>
</evidence>
<dbReference type="InterPro" id="IPR053891">
    <property type="entry name" value="Shisa_N"/>
</dbReference>
<comment type="subcellular location">
    <subcellularLocation>
        <location evidence="1">Membrane</location>
    </subcellularLocation>
</comment>
<sequence length="275" mass="30986">MAPCIANANSALHLMLITTLISIIDFAIADYCQGYTDYTGESISGFYCPGFSDDYRNYKCCGPSDSQYCCDFEAYNNYHGSFYWSVGKIIGVVIGGIIGLVLLVVVIVIIVGCHVRKLKRQRQPQQTATNSSAHQMTRTTTAQRQNYPHHSRSNPQQSRSNTQPKPASLTKEQAYESLSYPPPAYTTLPRSYRREPEPTYPREPEPTYPREPEPTYPSSQGYHQQGQQQPTLSYTDYSQRGLEEYSSPQPDYYTHKPEAANTYAPELAPPPPNNI</sequence>
<evidence type="ECO:0000256" key="5">
    <source>
        <dbReference type="SAM" id="MobiDB-lite"/>
    </source>
</evidence>
<dbReference type="OrthoDB" id="10518367at2759"/>
<feature type="compositionally biased region" description="Polar residues" evidence="5">
    <location>
        <begin position="123"/>
        <end position="146"/>
    </location>
</feature>
<dbReference type="GeneID" id="119741622"/>
<dbReference type="PANTHER" id="PTHR31395">
    <property type="entry name" value="SHISA"/>
    <property type="match status" value="1"/>
</dbReference>
<feature type="domain" description="Shisa N-terminal" evidence="7">
    <location>
        <begin position="30"/>
        <end position="76"/>
    </location>
</feature>
<dbReference type="OMA" id="TYPREPE"/>
<evidence type="ECO:0000256" key="4">
    <source>
        <dbReference type="ARBA" id="ARBA00023136"/>
    </source>
</evidence>
<evidence type="ECO:0000256" key="3">
    <source>
        <dbReference type="ARBA" id="ARBA00022989"/>
    </source>
</evidence>
<dbReference type="RefSeq" id="XP_038073377.1">
    <property type="nucleotide sequence ID" value="XM_038217449.1"/>
</dbReference>
<feature type="region of interest" description="Disordered" evidence="5">
    <location>
        <begin position="121"/>
        <end position="275"/>
    </location>
</feature>
<dbReference type="PANTHER" id="PTHR31395:SF23">
    <property type="entry name" value="GEO05642P1"/>
    <property type="match status" value="1"/>
</dbReference>
<evidence type="ECO:0000313" key="9">
    <source>
        <dbReference type="Proteomes" id="UP000887568"/>
    </source>
</evidence>
<accession>A0A914BD72</accession>
<dbReference type="Proteomes" id="UP000887568">
    <property type="component" value="Unplaced"/>
</dbReference>
<keyword evidence="9" id="KW-1185">Reference proteome</keyword>
<keyword evidence="2 6" id="KW-0812">Transmembrane</keyword>
<evidence type="ECO:0000256" key="2">
    <source>
        <dbReference type="ARBA" id="ARBA00022692"/>
    </source>
</evidence>
<keyword evidence="3 6" id="KW-1133">Transmembrane helix</keyword>